<dbReference type="Gene3D" id="2.120.10.10">
    <property type="match status" value="1"/>
</dbReference>
<gene>
    <name evidence="1" type="ORF">JX265_013109</name>
</gene>
<keyword evidence="2" id="KW-1185">Reference proteome</keyword>
<name>A0A9P9W907_9PEZI</name>
<accession>A0A9P9W907</accession>
<dbReference type="PANTHER" id="PTHR38792">
    <property type="entry name" value="BNR/ASP-BOX REPEAT DOMAIN PROTEIN (AFU_ORTHOLOGUE AFUA_7G06430)-RELATED"/>
    <property type="match status" value="1"/>
</dbReference>
<dbReference type="InterPro" id="IPR036278">
    <property type="entry name" value="Sialidase_sf"/>
</dbReference>
<dbReference type="SUPFAM" id="SSF50939">
    <property type="entry name" value="Sialidases"/>
    <property type="match status" value="1"/>
</dbReference>
<dbReference type="EMBL" id="JAFIMR010000063">
    <property type="protein sequence ID" value="KAI1852138.1"/>
    <property type="molecule type" value="Genomic_DNA"/>
</dbReference>
<protein>
    <recommendedName>
        <fullName evidence="3">Sialidase domain-containing protein</fullName>
    </recommendedName>
</protein>
<organism evidence="1 2">
    <name type="scientific">Neoarthrinium moseri</name>
    <dbReference type="NCBI Taxonomy" id="1658444"/>
    <lineage>
        <taxon>Eukaryota</taxon>
        <taxon>Fungi</taxon>
        <taxon>Dikarya</taxon>
        <taxon>Ascomycota</taxon>
        <taxon>Pezizomycotina</taxon>
        <taxon>Sordariomycetes</taxon>
        <taxon>Xylariomycetidae</taxon>
        <taxon>Amphisphaeriales</taxon>
        <taxon>Apiosporaceae</taxon>
        <taxon>Neoarthrinium</taxon>
    </lineage>
</organism>
<dbReference type="AlphaFoldDB" id="A0A9P9W907"/>
<evidence type="ECO:0008006" key="3">
    <source>
        <dbReference type="Google" id="ProtNLM"/>
    </source>
</evidence>
<dbReference type="Proteomes" id="UP000829685">
    <property type="component" value="Unassembled WGS sequence"/>
</dbReference>
<reference evidence="1" key="1">
    <citation type="submission" date="2021-03" db="EMBL/GenBank/DDBJ databases">
        <title>Revisited historic fungal species revealed as producer of novel bioactive compounds through whole genome sequencing and comparative genomics.</title>
        <authorList>
            <person name="Vignolle G.A."/>
            <person name="Hochenegger N."/>
            <person name="Mach R.L."/>
            <person name="Mach-Aigner A.R."/>
            <person name="Javad Rahimi M."/>
            <person name="Salim K.A."/>
            <person name="Chan C.M."/>
            <person name="Lim L.B.L."/>
            <person name="Cai F."/>
            <person name="Druzhinina I.S."/>
            <person name="U'Ren J.M."/>
            <person name="Derntl C."/>
        </authorList>
    </citation>
    <scope>NUCLEOTIDE SEQUENCE</scope>
    <source>
        <strain evidence="1">TUCIM 5799</strain>
    </source>
</reference>
<sequence length="361" mass="38295">MPGQFAQKILNKLGVGEQHQGPGPSSGGSGAAAYPCHIAEDARQLHPSGGTYPRLCRLSDGSILCGSTRFEGAERVLHVSRSTDNAQTFAPWGEVARGAGDCDNLFLCEVGPGPTVLGAFRNHDLDPGSRKPTHFRITVCRSGDGGRTWHFLSQAAEQSAAQTGGMGLWEPFIRLGRQGDVQLTYSAELAGDNQETFRVVSRDGGATWSPPQCLRCHGPEERLRDGMQGIVSVRDGASGQDAVEYAVSWDDGASWGSRGVVYCPPWGRNAGAPQIANFGNGGLAVVFMTDEDAMAADWPKNAAVKAAVAGGLHGGRIAWSKPMLISGASSFWPGILDVGNNEVMAVFEHGGRPLGKLLRWR</sequence>
<dbReference type="PANTHER" id="PTHR38792:SF3">
    <property type="entry name" value="BNR_ASP-BOX REPEAT DOMAIN PROTEIN (AFU_ORTHOLOGUE AFUA_7G06430)-RELATED"/>
    <property type="match status" value="1"/>
</dbReference>
<evidence type="ECO:0000313" key="2">
    <source>
        <dbReference type="Proteomes" id="UP000829685"/>
    </source>
</evidence>
<evidence type="ECO:0000313" key="1">
    <source>
        <dbReference type="EMBL" id="KAI1852138.1"/>
    </source>
</evidence>
<proteinExistence type="predicted"/>
<comment type="caution">
    <text evidence="1">The sequence shown here is derived from an EMBL/GenBank/DDBJ whole genome shotgun (WGS) entry which is preliminary data.</text>
</comment>
<dbReference type="CDD" id="cd15482">
    <property type="entry name" value="Sialidase_non-viral"/>
    <property type="match status" value="1"/>
</dbReference>